<dbReference type="Proteomes" id="UP001333710">
    <property type="component" value="Chromosome"/>
</dbReference>
<proteinExistence type="predicted"/>
<evidence type="ECO:0000313" key="2">
    <source>
        <dbReference type="Proteomes" id="UP001333710"/>
    </source>
</evidence>
<accession>A0AA48KQH1</accession>
<keyword evidence="2" id="KW-1185">Reference proteome</keyword>
<gene>
    <name evidence="1" type="ORF">MACH26_20190</name>
</gene>
<sequence length="76" mass="8203">MNIKTLLLASLIAVQANANETEKAPKDLISEVIGYCKDMAADEQIGSALLSAWLLECVNAELEAEGYAPIQKLPKK</sequence>
<evidence type="ECO:0000313" key="1">
    <source>
        <dbReference type="EMBL" id="BDX06498.1"/>
    </source>
</evidence>
<name>A0AA48KQH1_9ALTE</name>
<dbReference type="EMBL" id="AP027272">
    <property type="protein sequence ID" value="BDX06498.1"/>
    <property type="molecule type" value="Genomic_DNA"/>
</dbReference>
<protein>
    <submittedName>
        <fullName evidence="1">Uncharacterized protein</fullName>
    </submittedName>
</protein>
<organism evidence="1 2">
    <name type="scientific">Planctobacterium marinum</name>
    <dbReference type="NCBI Taxonomy" id="1631968"/>
    <lineage>
        <taxon>Bacteria</taxon>
        <taxon>Pseudomonadati</taxon>
        <taxon>Pseudomonadota</taxon>
        <taxon>Gammaproteobacteria</taxon>
        <taxon>Alteromonadales</taxon>
        <taxon>Alteromonadaceae</taxon>
        <taxon>Planctobacterium</taxon>
    </lineage>
</organism>
<dbReference type="KEGG" id="pmaw:MACH26_20190"/>
<dbReference type="RefSeq" id="WP_338292514.1">
    <property type="nucleotide sequence ID" value="NZ_AP027272.1"/>
</dbReference>
<reference evidence="1" key="1">
    <citation type="submission" date="2023-01" db="EMBL/GenBank/DDBJ databases">
        <title>Complete genome sequence of Planctobacterium marinum strain Dej080120_11.</title>
        <authorList>
            <person name="Ueki S."/>
            <person name="Maruyama F."/>
        </authorList>
    </citation>
    <scope>NUCLEOTIDE SEQUENCE</scope>
    <source>
        <strain evidence="1">Dej080120_11</strain>
    </source>
</reference>
<dbReference type="AlphaFoldDB" id="A0AA48KQH1"/>